<keyword evidence="3" id="KW-1185">Reference proteome</keyword>
<feature type="region of interest" description="Disordered" evidence="1">
    <location>
        <begin position="33"/>
        <end position="90"/>
    </location>
</feature>
<dbReference type="STRING" id="454130.A0A0U5GFK9"/>
<organism evidence="2 3">
    <name type="scientific">Aspergillus calidoustus</name>
    <dbReference type="NCBI Taxonomy" id="454130"/>
    <lineage>
        <taxon>Eukaryota</taxon>
        <taxon>Fungi</taxon>
        <taxon>Dikarya</taxon>
        <taxon>Ascomycota</taxon>
        <taxon>Pezizomycotina</taxon>
        <taxon>Eurotiomycetes</taxon>
        <taxon>Eurotiomycetidae</taxon>
        <taxon>Eurotiales</taxon>
        <taxon>Aspergillaceae</taxon>
        <taxon>Aspergillus</taxon>
        <taxon>Aspergillus subgen. Nidulantes</taxon>
    </lineage>
</organism>
<reference evidence="3" key="1">
    <citation type="journal article" date="2016" name="Genome Announc.">
        <title>Draft genome sequences of fungus Aspergillus calidoustus.</title>
        <authorList>
            <person name="Horn F."/>
            <person name="Linde J."/>
            <person name="Mattern D.J."/>
            <person name="Walther G."/>
            <person name="Guthke R."/>
            <person name="Scherlach K."/>
            <person name="Martin K."/>
            <person name="Brakhage A.A."/>
            <person name="Petzke L."/>
            <person name="Valiante V."/>
        </authorList>
    </citation>
    <scope>NUCLEOTIDE SEQUENCE [LARGE SCALE GENOMIC DNA]</scope>
    <source>
        <strain evidence="3">SF006504</strain>
    </source>
</reference>
<name>A0A0U5GFK9_ASPCI</name>
<accession>A0A0U5GFK9</accession>
<evidence type="ECO:0000313" key="2">
    <source>
        <dbReference type="EMBL" id="CEL10071.1"/>
    </source>
</evidence>
<dbReference type="Proteomes" id="UP000054771">
    <property type="component" value="Unassembled WGS sequence"/>
</dbReference>
<dbReference type="AlphaFoldDB" id="A0A0U5GFK9"/>
<proteinExistence type="predicted"/>
<evidence type="ECO:0000256" key="1">
    <source>
        <dbReference type="SAM" id="MobiDB-lite"/>
    </source>
</evidence>
<sequence length="306" mass="35201">MPSVLSTMVQAAVSQQLYKEVYDLSLDFPISQNPRYKPHTFTDPATATETETEPAKAHDYPLESEENNQKDQVRPYSALPPARNEQPVKPLRGLNKGARGWYCFLGEIVEVYVTDDGKNWLIEAADRDRSRVPIVFADTRDNDELFRAFESAIQPGHVVMILFAKRHRLGEGEDSGECIWVENRREVKFFETSVEYLGDLERLLSQHSRGAQAYRRFYQCFGCRMSKYPEELIPCPDCGMFWFCDKPADDHTTTTCHEMALTHRDHFDVCSLLGDPDVYRLFSGRHRMVGRFLSPVVRQNFLVGST</sequence>
<protein>
    <submittedName>
        <fullName evidence="2">Uncharacterized protein</fullName>
    </submittedName>
</protein>
<feature type="compositionally biased region" description="Basic and acidic residues" evidence="1">
    <location>
        <begin position="53"/>
        <end position="73"/>
    </location>
</feature>
<dbReference type="EMBL" id="CDMC01000016">
    <property type="protein sequence ID" value="CEL10071.1"/>
    <property type="molecule type" value="Genomic_DNA"/>
</dbReference>
<gene>
    <name evidence="2" type="ORF">ASPCAL13198</name>
</gene>
<evidence type="ECO:0000313" key="3">
    <source>
        <dbReference type="Proteomes" id="UP000054771"/>
    </source>
</evidence>